<accession>A0ABS9SIF7</accession>
<dbReference type="CDD" id="cd04730">
    <property type="entry name" value="NPD_like"/>
    <property type="match status" value="1"/>
</dbReference>
<evidence type="ECO:0000256" key="3">
    <source>
        <dbReference type="ARBA" id="ARBA00023002"/>
    </source>
</evidence>
<gene>
    <name evidence="4" type="ORF">MKP09_09355</name>
</gene>
<proteinExistence type="predicted"/>
<organism evidence="4 5">
    <name type="scientific">Niabella ginsengisoli</name>
    <dbReference type="NCBI Taxonomy" id="522298"/>
    <lineage>
        <taxon>Bacteria</taxon>
        <taxon>Pseudomonadati</taxon>
        <taxon>Bacteroidota</taxon>
        <taxon>Chitinophagia</taxon>
        <taxon>Chitinophagales</taxon>
        <taxon>Chitinophagaceae</taxon>
        <taxon>Niabella</taxon>
    </lineage>
</organism>
<dbReference type="Pfam" id="PF03060">
    <property type="entry name" value="NMO"/>
    <property type="match status" value="2"/>
</dbReference>
<evidence type="ECO:0000256" key="2">
    <source>
        <dbReference type="ARBA" id="ARBA00022643"/>
    </source>
</evidence>
<dbReference type="PANTHER" id="PTHR32332">
    <property type="entry name" value="2-NITROPROPANE DIOXYGENASE"/>
    <property type="match status" value="1"/>
</dbReference>
<sequence length="329" mass="35530">MLQTRITQLFHIQYPIIQAGMVWASGWKLASAVSNAGGLGVIGAGSMSPDILREHIQKCKAATGKPFAVNLPLLYHDIERQVQIIIEEKVPIVFTSAGNPKAWTKTFKDAGLIVVHVVSSSKFAIKAQEAGCDAIVAEGFEAGGHNGREETTTLVLVPLIADAVSIPVIAAGGIATGRQMLAAFALGAEAVQMGSRFVASLEASSHIHFKKRVIEAKEGDTQLSLKQLTPVRLLKNDFYNKASEAEAKGASIDELRTLLGRGRARKGMFDGDLEEGELEIGQSSAHLLTICLLRLKLLPISGMSLMRQSTQLQNFKYLSCSYCTQRNNE</sequence>
<evidence type="ECO:0000313" key="5">
    <source>
        <dbReference type="Proteomes" id="UP001202248"/>
    </source>
</evidence>
<keyword evidence="4" id="KW-0503">Monooxygenase</keyword>
<keyword evidence="3" id="KW-0560">Oxidoreductase</keyword>
<dbReference type="InterPro" id="IPR013785">
    <property type="entry name" value="Aldolase_TIM"/>
</dbReference>
<keyword evidence="5" id="KW-1185">Reference proteome</keyword>
<keyword evidence="1" id="KW-0285">Flavoprotein</keyword>
<dbReference type="SUPFAM" id="SSF51412">
    <property type="entry name" value="Inosine monophosphate dehydrogenase (IMPDH)"/>
    <property type="match status" value="1"/>
</dbReference>
<evidence type="ECO:0000256" key="1">
    <source>
        <dbReference type="ARBA" id="ARBA00022630"/>
    </source>
</evidence>
<dbReference type="RefSeq" id="WP_240827449.1">
    <property type="nucleotide sequence ID" value="NZ_JAKWBL010000001.1"/>
</dbReference>
<dbReference type="GO" id="GO:0004497">
    <property type="term" value="F:monooxygenase activity"/>
    <property type="evidence" value="ECO:0007669"/>
    <property type="project" value="UniProtKB-KW"/>
</dbReference>
<dbReference type="Proteomes" id="UP001202248">
    <property type="component" value="Unassembled WGS sequence"/>
</dbReference>
<protein>
    <submittedName>
        <fullName evidence="4">Nitronate monooxygenase</fullName>
    </submittedName>
</protein>
<dbReference type="Gene3D" id="3.20.20.70">
    <property type="entry name" value="Aldolase class I"/>
    <property type="match status" value="1"/>
</dbReference>
<comment type="caution">
    <text evidence="4">The sequence shown here is derived from an EMBL/GenBank/DDBJ whole genome shotgun (WGS) entry which is preliminary data.</text>
</comment>
<keyword evidence="2" id="KW-0288">FMN</keyword>
<dbReference type="EMBL" id="JAKWBL010000001">
    <property type="protein sequence ID" value="MCH5598101.1"/>
    <property type="molecule type" value="Genomic_DNA"/>
</dbReference>
<dbReference type="InterPro" id="IPR004136">
    <property type="entry name" value="NMO"/>
</dbReference>
<evidence type="ECO:0000313" key="4">
    <source>
        <dbReference type="EMBL" id="MCH5598101.1"/>
    </source>
</evidence>
<dbReference type="PANTHER" id="PTHR32332:SF20">
    <property type="entry name" value="2-NITROPROPANE DIOXYGENASE-LIKE PROTEIN"/>
    <property type="match status" value="1"/>
</dbReference>
<name>A0ABS9SIF7_9BACT</name>
<reference evidence="4 5" key="1">
    <citation type="submission" date="2022-02" db="EMBL/GenBank/DDBJ databases">
        <authorList>
            <person name="Min J."/>
        </authorList>
    </citation>
    <scope>NUCLEOTIDE SEQUENCE [LARGE SCALE GENOMIC DNA]</scope>
    <source>
        <strain evidence="4 5">GR10-1</strain>
    </source>
</reference>
<dbReference type="SMART" id="SM01240">
    <property type="entry name" value="IMPDH"/>
    <property type="match status" value="1"/>
</dbReference>